<protein>
    <recommendedName>
        <fullName evidence="2">U3 small nucleolar RNA-associated protein 15 homolog</fullName>
    </recommendedName>
</protein>
<evidence type="ECO:0000259" key="9">
    <source>
        <dbReference type="Pfam" id="PF09384"/>
    </source>
</evidence>
<dbReference type="GO" id="GO:0005730">
    <property type="term" value="C:nucleolus"/>
    <property type="evidence" value="ECO:0007669"/>
    <property type="project" value="UniProtKB-SubCell"/>
</dbReference>
<dbReference type="Pfam" id="PF00400">
    <property type="entry name" value="WD40"/>
    <property type="match status" value="3"/>
</dbReference>
<keyword evidence="4 8" id="KW-0853">WD repeat</keyword>
<keyword evidence="6" id="KW-0539">Nucleus</keyword>
<feature type="domain" description="U3 small nucleolar RNA-associated protein 15 C-terminal" evidence="9">
    <location>
        <begin position="360"/>
        <end position="495"/>
    </location>
</feature>
<dbReference type="PROSITE" id="PS50082">
    <property type="entry name" value="WD_REPEATS_2"/>
    <property type="match status" value="2"/>
</dbReference>
<evidence type="ECO:0000256" key="7">
    <source>
        <dbReference type="ARBA" id="ARBA00045437"/>
    </source>
</evidence>
<evidence type="ECO:0000256" key="4">
    <source>
        <dbReference type="ARBA" id="ARBA00022574"/>
    </source>
</evidence>
<keyword evidence="3" id="KW-0698">rRNA processing</keyword>
<dbReference type="GO" id="GO:0006364">
    <property type="term" value="P:rRNA processing"/>
    <property type="evidence" value="ECO:0007669"/>
    <property type="project" value="UniProtKB-KW"/>
</dbReference>
<feature type="repeat" description="WD" evidence="8">
    <location>
        <begin position="245"/>
        <end position="286"/>
    </location>
</feature>
<dbReference type="SUPFAM" id="SSF50978">
    <property type="entry name" value="WD40 repeat-like"/>
    <property type="match status" value="1"/>
</dbReference>
<comment type="function">
    <text evidence="7">Ribosome biogenesis factor. Involved in nucleolar processing of pre-18S ribosomal RNA. Required for optimal pre-ribosomal RNA transcription by RNA polymerase I. Part of the small subunit (SSU) processome, first precursor of the small eukaryotic ribosomal subunit. During the assembly of the SSU processome in the nucleolus, many ribosome biogenesis factors, an RNA chaperone and ribosomal proteins associate with the nascent pre-rRNA and work in concert to generate RNA folding, modifications, rearrangements and cleavage as well as targeted degradation of pre-ribosomal RNA by the RNA exosome.</text>
</comment>
<dbReference type="EMBL" id="LR023387">
    <property type="protein sequence ID" value="SVE93006.1"/>
    <property type="molecule type" value="mRNA"/>
</dbReference>
<dbReference type="AlphaFoldDB" id="A0A4Y7NK87"/>
<dbReference type="PROSITE" id="PS50294">
    <property type="entry name" value="WD_REPEATS_REGION"/>
    <property type="match status" value="2"/>
</dbReference>
<evidence type="ECO:0000256" key="8">
    <source>
        <dbReference type="PROSITE-ProRule" id="PRU00221"/>
    </source>
</evidence>
<evidence type="ECO:0000313" key="10">
    <source>
        <dbReference type="EMBL" id="SVE93006.1"/>
    </source>
</evidence>
<evidence type="ECO:0000256" key="6">
    <source>
        <dbReference type="ARBA" id="ARBA00023242"/>
    </source>
</evidence>
<dbReference type="GO" id="GO:0045943">
    <property type="term" value="P:positive regulation of transcription by RNA polymerase I"/>
    <property type="evidence" value="ECO:0007669"/>
    <property type="project" value="TreeGrafter"/>
</dbReference>
<feature type="repeat" description="WD" evidence="8">
    <location>
        <begin position="118"/>
        <end position="159"/>
    </location>
</feature>
<dbReference type="InterPro" id="IPR001680">
    <property type="entry name" value="WD40_rpt"/>
</dbReference>
<dbReference type="InterPro" id="IPR018983">
    <property type="entry name" value="U3_snoRNA-assocProt_15_C"/>
</dbReference>
<proteinExistence type="evidence at transcript level"/>
<name>A0A4Y7NK87_9CRUS</name>
<dbReference type="FunFam" id="2.130.10.10:FF:000926">
    <property type="entry name" value="U3 small nucleolar RNA-associated protein 15"/>
    <property type="match status" value="1"/>
</dbReference>
<dbReference type="Gene3D" id="2.130.10.10">
    <property type="entry name" value="YVTN repeat-like/Quinoprotein amine dehydrogenase"/>
    <property type="match status" value="2"/>
</dbReference>
<organism evidence="10">
    <name type="scientific">Moina brachiata</name>
    <dbReference type="NCBI Taxonomy" id="675436"/>
    <lineage>
        <taxon>Eukaryota</taxon>
        <taxon>Metazoa</taxon>
        <taxon>Ecdysozoa</taxon>
        <taxon>Arthropoda</taxon>
        <taxon>Crustacea</taxon>
        <taxon>Branchiopoda</taxon>
        <taxon>Diplostraca</taxon>
        <taxon>Cladocera</taxon>
        <taxon>Anomopoda</taxon>
        <taxon>Moinidae</taxon>
        <taxon>Moina</taxon>
    </lineage>
</organism>
<dbReference type="PANTHER" id="PTHR19924:SF26">
    <property type="entry name" value="U3 SMALL NUCLEOLAR RNA-ASSOCIATED PROTEIN 15 HOMOLOG"/>
    <property type="match status" value="1"/>
</dbReference>
<evidence type="ECO:0000256" key="3">
    <source>
        <dbReference type="ARBA" id="ARBA00022552"/>
    </source>
</evidence>
<reference evidence="10" key="1">
    <citation type="submission" date="2018-08" db="EMBL/GenBank/DDBJ databases">
        <authorList>
            <person name="Cornetti L."/>
        </authorList>
    </citation>
    <scope>NUCLEOTIDE SEQUENCE</scope>
    <source>
        <strain evidence="10">DE-FRO-2-1</strain>
    </source>
</reference>
<comment type="subcellular location">
    <subcellularLocation>
        <location evidence="1">Nucleus</location>
        <location evidence="1">Nucleolus</location>
    </subcellularLocation>
</comment>
<sequence>MTSFKKTQIRNLPKIGQKVTADTLYWRKLNFPVTVKEFGPIDYIDVMPVEPYFFAVTSSAKVQIYNPITHQVHRQFTRFKDAAYGASFRSDGKLIIAGSDEGNMKLFDVGSKSLLRIFKGHKSPVHRCKFTADNVHVVSFSDDKSVALWDIPSETELVKYTEHSDYVRAGCVSSISNDLFLSGSFDHTVKLYDARTPSGSTISVDHGAPVESVLMYPGNSIFVSVGGTELRVWDMLAGGRLLARVSQHHKTITCLHLASDGKRLVTGGLDRHAKIYDIQTYQVVHTLDFPSPVLSLGITPDDFTVVAGMANGLISMQHRQTPSEARAVSTKPKPQTSYRFRINADVRTAFNPSTDVELPSKNEAMHAARYDMFLRRFQYTKALDCVLVPYIRKKKPSITVGVMHELIRRQGLKSALAGRDDRSLMSVLTFLARYINDPAYAEILIEVTNTLLDIYESSSLTPQSEKLFLQLQEHVNREAGYVKHLMRIEGMLHLLLASASTQTRRDPVRVNQTNNNQRMVPSAAASASTDMVYNVS</sequence>
<accession>A0A4Y7NK87</accession>
<dbReference type="InterPro" id="IPR036322">
    <property type="entry name" value="WD40_repeat_dom_sf"/>
</dbReference>
<keyword evidence="5" id="KW-0677">Repeat</keyword>
<dbReference type="Pfam" id="PF09384">
    <property type="entry name" value="UTP15_C"/>
    <property type="match status" value="1"/>
</dbReference>
<dbReference type="SMART" id="SM00320">
    <property type="entry name" value="WD40"/>
    <property type="match status" value="6"/>
</dbReference>
<dbReference type="InterPro" id="IPR015943">
    <property type="entry name" value="WD40/YVTN_repeat-like_dom_sf"/>
</dbReference>
<evidence type="ECO:0000256" key="2">
    <source>
        <dbReference type="ARBA" id="ARBA00018260"/>
    </source>
</evidence>
<dbReference type="PANTHER" id="PTHR19924">
    <property type="entry name" value="UTP15 U3 SMALL NUCLEOLAR RNA-ASSOCIATED PROTEIN 15 FAMILY MEMBER"/>
    <property type="match status" value="1"/>
</dbReference>
<gene>
    <name evidence="10" type="primary">EOG090X05X9</name>
</gene>
<evidence type="ECO:0000256" key="5">
    <source>
        <dbReference type="ARBA" id="ARBA00022737"/>
    </source>
</evidence>
<dbReference type="CDD" id="cd00200">
    <property type="entry name" value="WD40"/>
    <property type="match status" value="1"/>
</dbReference>
<evidence type="ECO:0000256" key="1">
    <source>
        <dbReference type="ARBA" id="ARBA00004604"/>
    </source>
</evidence>